<feature type="region of interest" description="Disordered" evidence="1">
    <location>
        <begin position="167"/>
        <end position="191"/>
    </location>
</feature>
<organism evidence="2 3">
    <name type="scientific">Blyttiomyces helicus</name>
    <dbReference type="NCBI Taxonomy" id="388810"/>
    <lineage>
        <taxon>Eukaryota</taxon>
        <taxon>Fungi</taxon>
        <taxon>Fungi incertae sedis</taxon>
        <taxon>Chytridiomycota</taxon>
        <taxon>Chytridiomycota incertae sedis</taxon>
        <taxon>Chytridiomycetes</taxon>
        <taxon>Chytridiomycetes incertae sedis</taxon>
        <taxon>Blyttiomyces</taxon>
    </lineage>
</organism>
<keyword evidence="3" id="KW-1185">Reference proteome</keyword>
<protein>
    <submittedName>
        <fullName evidence="2">Uncharacterized protein</fullName>
    </submittedName>
</protein>
<dbReference type="EMBL" id="KZ998034">
    <property type="protein sequence ID" value="RKO86637.1"/>
    <property type="molecule type" value="Genomic_DNA"/>
</dbReference>
<evidence type="ECO:0000313" key="2">
    <source>
        <dbReference type="EMBL" id="RKO86637.1"/>
    </source>
</evidence>
<dbReference type="AlphaFoldDB" id="A0A4V1IQI1"/>
<proteinExistence type="predicted"/>
<accession>A0A4V1IQI1</accession>
<sequence length="410" mass="45507">MQVADLIPYGPHIYVSHARQRSLELMHLSSPSLDSAVEQHWLAQSKLWIDKSIDVQLALALPTGVKVNQQVVAGSAVVDDELGDVASTVDEGADGSEGVAFFELRETGELHAGSVEVGALVAGEEAGQMDCLFLREDMDVRGEEVICSRGVEHGTVWSGLSVRRPGREFQGTNRVPPQRDGEHGFRSSSFSPSTIEYPHLLADTPRLTMTVLNTSIADDLLSAHVRAYSKKEVVHLTGLLTRNHTTNVNTARIQFASHSKLESRDAVYVGAGVTVRHQQQRVPLLREFPAHWRQLLARQLASLNVAEINSISPNPDCVNWMSPNDPDFFMVSPGPGFLSEWQYCWNVSPWGDQRVRRIARVDEASALMFSPKFMKLLKAYPHATRYVARPDGSQTPHVEKKFEEDVIVID</sequence>
<reference evidence="3" key="1">
    <citation type="journal article" date="2018" name="Nat. Microbiol.">
        <title>Leveraging single-cell genomics to expand the fungal tree of life.</title>
        <authorList>
            <person name="Ahrendt S.R."/>
            <person name="Quandt C.A."/>
            <person name="Ciobanu D."/>
            <person name="Clum A."/>
            <person name="Salamov A."/>
            <person name="Andreopoulos B."/>
            <person name="Cheng J.F."/>
            <person name="Woyke T."/>
            <person name="Pelin A."/>
            <person name="Henrissat B."/>
            <person name="Reynolds N.K."/>
            <person name="Benny G.L."/>
            <person name="Smith M.E."/>
            <person name="James T.Y."/>
            <person name="Grigoriev I.V."/>
        </authorList>
    </citation>
    <scope>NUCLEOTIDE SEQUENCE [LARGE SCALE GENOMIC DNA]</scope>
</reference>
<evidence type="ECO:0000313" key="3">
    <source>
        <dbReference type="Proteomes" id="UP000269721"/>
    </source>
</evidence>
<evidence type="ECO:0000256" key="1">
    <source>
        <dbReference type="SAM" id="MobiDB-lite"/>
    </source>
</evidence>
<name>A0A4V1IQI1_9FUNG</name>
<gene>
    <name evidence="2" type="ORF">BDK51DRAFT_44079</name>
</gene>
<dbReference type="Proteomes" id="UP000269721">
    <property type="component" value="Unassembled WGS sequence"/>
</dbReference>